<evidence type="ECO:0000259" key="4">
    <source>
        <dbReference type="Pfam" id="PF00294"/>
    </source>
</evidence>
<dbReference type="GO" id="GO:0016301">
    <property type="term" value="F:kinase activity"/>
    <property type="evidence" value="ECO:0007669"/>
    <property type="project" value="UniProtKB-KW"/>
</dbReference>
<evidence type="ECO:0000256" key="1">
    <source>
        <dbReference type="ARBA" id="ARBA00010688"/>
    </source>
</evidence>
<reference evidence="5 6" key="1">
    <citation type="submission" date="2011-03" db="EMBL/GenBank/DDBJ databases">
        <title>The complete genome of Archaeoglobus veneficus SNP6.</title>
        <authorList>
            <consortium name="US DOE Joint Genome Institute (JGI-PGF)"/>
            <person name="Lucas S."/>
            <person name="Copeland A."/>
            <person name="Lapidus A."/>
            <person name="Bruce D."/>
            <person name="Goodwin L."/>
            <person name="Pitluck S."/>
            <person name="Kyrpides N."/>
            <person name="Mavromatis K."/>
            <person name="Pagani I."/>
            <person name="Ivanova N."/>
            <person name="Mikhailova N."/>
            <person name="Lu M."/>
            <person name="Detter J.C."/>
            <person name="Tapia R."/>
            <person name="Han C."/>
            <person name="Land M."/>
            <person name="Hauser L."/>
            <person name="Markowitz V."/>
            <person name="Cheng J.-F."/>
            <person name="Hugenholtz P."/>
            <person name="Woyke T."/>
            <person name="Wu D."/>
            <person name="Spring S."/>
            <person name="Brambilla E."/>
            <person name="Klenk H.-P."/>
            <person name="Eisen J.A."/>
        </authorList>
    </citation>
    <scope>NUCLEOTIDE SEQUENCE [LARGE SCALE GENOMIC DNA]</scope>
    <source>
        <strain>SNP6</strain>
    </source>
</reference>
<organism evidence="5 6">
    <name type="scientific">Archaeoglobus veneficus (strain DSM 11195 / SNP6)</name>
    <dbReference type="NCBI Taxonomy" id="693661"/>
    <lineage>
        <taxon>Archaea</taxon>
        <taxon>Methanobacteriati</taxon>
        <taxon>Methanobacteriota</taxon>
        <taxon>Archaeoglobi</taxon>
        <taxon>Archaeoglobales</taxon>
        <taxon>Archaeoglobaceae</taxon>
        <taxon>Archaeoglobus</taxon>
    </lineage>
</organism>
<evidence type="ECO:0000256" key="2">
    <source>
        <dbReference type="ARBA" id="ARBA00022679"/>
    </source>
</evidence>
<evidence type="ECO:0000256" key="3">
    <source>
        <dbReference type="ARBA" id="ARBA00022777"/>
    </source>
</evidence>
<dbReference type="RefSeq" id="WP_013682917.1">
    <property type="nucleotide sequence ID" value="NC_015320.1"/>
</dbReference>
<dbReference type="Proteomes" id="UP000008136">
    <property type="component" value="Chromosome"/>
</dbReference>
<dbReference type="InterPro" id="IPR002173">
    <property type="entry name" value="Carboh/pur_kinase_PfkB_CS"/>
</dbReference>
<keyword evidence="3" id="KW-0418">Kinase</keyword>
<dbReference type="InterPro" id="IPR011611">
    <property type="entry name" value="PfkB_dom"/>
</dbReference>
<dbReference type="eggNOG" id="arCOG00014">
    <property type="taxonomic scope" value="Archaea"/>
</dbReference>
<dbReference type="OrthoDB" id="26949at2157"/>
<evidence type="ECO:0000313" key="5">
    <source>
        <dbReference type="EMBL" id="AEA46241.1"/>
    </source>
</evidence>
<keyword evidence="2" id="KW-0808">Transferase</keyword>
<gene>
    <name evidence="5" type="ordered locus">Arcve_0203</name>
</gene>
<dbReference type="STRING" id="693661.Arcve_0203"/>
<accession>F2KNL3</accession>
<dbReference type="Gene3D" id="3.40.1190.20">
    <property type="match status" value="1"/>
</dbReference>
<proteinExistence type="inferred from homology"/>
<dbReference type="GeneID" id="10393295"/>
<dbReference type="PROSITE" id="PS00584">
    <property type="entry name" value="PFKB_KINASES_2"/>
    <property type="match status" value="1"/>
</dbReference>
<keyword evidence="6" id="KW-1185">Reference proteome</keyword>
<evidence type="ECO:0000313" key="6">
    <source>
        <dbReference type="Proteomes" id="UP000008136"/>
    </source>
</evidence>
<dbReference type="InterPro" id="IPR029056">
    <property type="entry name" value="Ribokinase-like"/>
</dbReference>
<dbReference type="PANTHER" id="PTHR10584:SF166">
    <property type="entry name" value="RIBOKINASE"/>
    <property type="match status" value="1"/>
</dbReference>
<dbReference type="PANTHER" id="PTHR10584">
    <property type="entry name" value="SUGAR KINASE"/>
    <property type="match status" value="1"/>
</dbReference>
<name>F2KNL3_ARCVS</name>
<dbReference type="AlphaFoldDB" id="F2KNL3"/>
<comment type="similarity">
    <text evidence="1">Belongs to the carbohydrate kinase PfkB family.</text>
</comment>
<dbReference type="Pfam" id="PF00294">
    <property type="entry name" value="PfkB"/>
    <property type="match status" value="1"/>
</dbReference>
<dbReference type="KEGG" id="ave:Arcve_0203"/>
<dbReference type="SUPFAM" id="SSF53613">
    <property type="entry name" value="Ribokinase-like"/>
    <property type="match status" value="1"/>
</dbReference>
<dbReference type="EMBL" id="CP002588">
    <property type="protein sequence ID" value="AEA46241.1"/>
    <property type="molecule type" value="Genomic_DNA"/>
</dbReference>
<dbReference type="HOGENOM" id="CLU_027634_5_2_2"/>
<protein>
    <submittedName>
        <fullName evidence="5">PfkB domain protein</fullName>
    </submittedName>
</protein>
<sequence length="292" mass="31706">MIAGVGPALVDHIYSIDSYPQRGGQAIVRNSVKEAGGAAANVIYGLASFGLPCRFYSTIGTDSDADFFISSLKKVGVDVRAAVTHPETGRVDIYVDSEGERTFFVHPNAAGSAAVSIPNGDYDEVEYFYLDPFPAANSFEIHLEIARKATERGKTVILNPGHPYSAMGFERLSELLQYTDIVILSLPEFEMLGGNAEKFLEFVDVLVVTMSEKGCKAYSDEKSVHCPAFRVKVVDTTGAGDAFSAGFLYGYVKGYSLEKCLKAGNFVAAYSIQHYGARTFPPVRDVDRVLSE</sequence>
<feature type="domain" description="Carbohydrate kinase PfkB" evidence="4">
    <location>
        <begin position="23"/>
        <end position="280"/>
    </location>
</feature>